<keyword evidence="11" id="KW-1185">Reference proteome</keyword>
<evidence type="ECO:0000256" key="3">
    <source>
        <dbReference type="ARBA" id="ARBA00022723"/>
    </source>
</evidence>
<keyword evidence="4 8" id="KW-0276">Fatty acid metabolism</keyword>
<keyword evidence="7 8" id="KW-0275">Fatty acid biosynthesis</keyword>
<comment type="catalytic activity">
    <reaction evidence="8">
        <text>apo-[ACP] + CoA = holo-[ACP] + adenosine 3',5'-bisphosphate + H(+)</text>
        <dbReference type="Rhea" id="RHEA:12068"/>
        <dbReference type="Rhea" id="RHEA-COMP:9685"/>
        <dbReference type="Rhea" id="RHEA-COMP:9690"/>
        <dbReference type="ChEBI" id="CHEBI:15378"/>
        <dbReference type="ChEBI" id="CHEBI:29999"/>
        <dbReference type="ChEBI" id="CHEBI:57287"/>
        <dbReference type="ChEBI" id="CHEBI:58343"/>
        <dbReference type="ChEBI" id="CHEBI:64479"/>
        <dbReference type="EC" id="2.7.8.7"/>
    </reaction>
</comment>
<feature type="binding site" evidence="8">
    <location>
        <position position="10"/>
    </location>
    <ligand>
        <name>Mg(2+)</name>
        <dbReference type="ChEBI" id="CHEBI:18420"/>
    </ligand>
</feature>
<dbReference type="Proteomes" id="UP000830167">
    <property type="component" value="Chromosome"/>
</dbReference>
<proteinExistence type="inferred from homology"/>
<evidence type="ECO:0000256" key="8">
    <source>
        <dbReference type="HAMAP-Rule" id="MF_00101"/>
    </source>
</evidence>
<evidence type="ECO:0000313" key="11">
    <source>
        <dbReference type="Proteomes" id="UP000830167"/>
    </source>
</evidence>
<dbReference type="NCBIfam" id="TIGR00556">
    <property type="entry name" value="pantethn_trn"/>
    <property type="match status" value="1"/>
</dbReference>
<keyword evidence="1 8" id="KW-0444">Lipid biosynthesis</keyword>
<sequence>MFVIAGIGVDLADLKRIREVLERHREGFIRRIFSGQEQRNHTAFLQTPTSSRTVEFIGGRFAVKEAVSKALGCGIGTIGWHDIEVVQLPSGAPSVQLTGQALALAAARKIEKWHVSISHAKDSVVAFVVAETKD</sequence>
<comment type="function">
    <text evidence="8">Transfers the 4'-phosphopantetheine moiety from coenzyme A to a Ser of acyl-carrier-protein.</text>
</comment>
<dbReference type="GO" id="GO:0008897">
    <property type="term" value="F:holo-[acyl-carrier-protein] synthase activity"/>
    <property type="evidence" value="ECO:0007669"/>
    <property type="project" value="UniProtKB-EC"/>
</dbReference>
<evidence type="ECO:0000256" key="2">
    <source>
        <dbReference type="ARBA" id="ARBA00022679"/>
    </source>
</evidence>
<dbReference type="SUPFAM" id="SSF56214">
    <property type="entry name" value="4'-phosphopantetheinyl transferase"/>
    <property type="match status" value="1"/>
</dbReference>
<accession>A0ABY4CRS5</accession>
<name>A0ABY4CRS5_9BACL</name>
<keyword evidence="8" id="KW-0963">Cytoplasm</keyword>
<feature type="domain" description="4'-phosphopantetheinyl transferase" evidence="9">
    <location>
        <begin position="6"/>
        <end position="110"/>
    </location>
</feature>
<dbReference type="InterPro" id="IPR002582">
    <property type="entry name" value="ACPS"/>
</dbReference>
<dbReference type="HAMAP" id="MF_00101">
    <property type="entry name" value="AcpS"/>
    <property type="match status" value="1"/>
</dbReference>
<evidence type="ECO:0000256" key="1">
    <source>
        <dbReference type="ARBA" id="ARBA00022516"/>
    </source>
</evidence>
<dbReference type="EMBL" id="CP089291">
    <property type="protein sequence ID" value="UOF92122.1"/>
    <property type="molecule type" value="Genomic_DNA"/>
</dbReference>
<comment type="subcellular location">
    <subcellularLocation>
        <location evidence="8">Cytoplasm</location>
    </subcellularLocation>
</comment>
<evidence type="ECO:0000313" key="10">
    <source>
        <dbReference type="EMBL" id="UOF92122.1"/>
    </source>
</evidence>
<dbReference type="NCBIfam" id="TIGR00516">
    <property type="entry name" value="acpS"/>
    <property type="match status" value="1"/>
</dbReference>
<dbReference type="Gene3D" id="3.90.470.20">
    <property type="entry name" value="4'-phosphopantetheinyl transferase domain"/>
    <property type="match status" value="1"/>
</dbReference>
<keyword evidence="5 8" id="KW-0460">Magnesium</keyword>
<evidence type="ECO:0000256" key="5">
    <source>
        <dbReference type="ARBA" id="ARBA00022842"/>
    </source>
</evidence>
<evidence type="ECO:0000256" key="6">
    <source>
        <dbReference type="ARBA" id="ARBA00023098"/>
    </source>
</evidence>
<protein>
    <recommendedName>
        <fullName evidence="8">Holo-[acyl-carrier-protein] synthase</fullName>
        <shortName evidence="8">Holo-ACP synthase</shortName>
        <ecNumber evidence="8">2.7.8.7</ecNumber>
    </recommendedName>
    <alternativeName>
        <fullName evidence="8">4'-phosphopantetheinyl transferase AcpS</fullName>
    </alternativeName>
</protein>
<dbReference type="InterPro" id="IPR004568">
    <property type="entry name" value="Ppantetheine-prot_Trfase_dom"/>
</dbReference>
<dbReference type="Pfam" id="PF01648">
    <property type="entry name" value="ACPS"/>
    <property type="match status" value="1"/>
</dbReference>
<dbReference type="InterPro" id="IPR037143">
    <property type="entry name" value="4-PPantetheinyl_Trfase_dom_sf"/>
</dbReference>
<evidence type="ECO:0000256" key="7">
    <source>
        <dbReference type="ARBA" id="ARBA00023160"/>
    </source>
</evidence>
<feature type="binding site" evidence="8">
    <location>
        <position position="65"/>
    </location>
    <ligand>
        <name>Mg(2+)</name>
        <dbReference type="ChEBI" id="CHEBI:18420"/>
    </ligand>
</feature>
<keyword evidence="3 8" id="KW-0479">Metal-binding</keyword>
<dbReference type="RefSeq" id="WP_347438807.1">
    <property type="nucleotide sequence ID" value="NZ_CP089291.1"/>
</dbReference>
<dbReference type="InterPro" id="IPR008278">
    <property type="entry name" value="4-PPantetheinyl_Trfase_dom"/>
</dbReference>
<organism evidence="10 11">
    <name type="scientific">Fodinisporobacter ferrooxydans</name>
    <dbReference type="NCBI Taxonomy" id="2901836"/>
    <lineage>
        <taxon>Bacteria</taxon>
        <taxon>Bacillati</taxon>
        <taxon>Bacillota</taxon>
        <taxon>Bacilli</taxon>
        <taxon>Bacillales</taxon>
        <taxon>Alicyclobacillaceae</taxon>
        <taxon>Fodinisporobacter</taxon>
    </lineage>
</organism>
<reference evidence="10" key="1">
    <citation type="submission" date="2021-12" db="EMBL/GenBank/DDBJ databases">
        <title>Alicyclobacillaceae gen. nov., sp. nov., isolated from chalcocite enrichment system.</title>
        <authorList>
            <person name="Jiang Z."/>
        </authorList>
    </citation>
    <scope>NUCLEOTIDE SEQUENCE</scope>
    <source>
        <strain evidence="10">MYW30-H2</strain>
    </source>
</reference>
<keyword evidence="6 8" id="KW-0443">Lipid metabolism</keyword>
<gene>
    <name evidence="8 10" type="primary">acpS</name>
    <name evidence="10" type="ORF">LSG31_07970</name>
</gene>
<evidence type="ECO:0000259" key="9">
    <source>
        <dbReference type="Pfam" id="PF01648"/>
    </source>
</evidence>
<dbReference type="EC" id="2.7.8.7" evidence="8"/>
<comment type="cofactor">
    <cofactor evidence="8">
        <name>Mg(2+)</name>
        <dbReference type="ChEBI" id="CHEBI:18420"/>
    </cofactor>
</comment>
<evidence type="ECO:0000256" key="4">
    <source>
        <dbReference type="ARBA" id="ARBA00022832"/>
    </source>
</evidence>
<comment type="similarity">
    <text evidence="8">Belongs to the P-Pant transferase superfamily. AcpS family.</text>
</comment>
<keyword evidence="2 8" id="KW-0808">Transferase</keyword>